<evidence type="ECO:0000313" key="2">
    <source>
        <dbReference type="Proteomes" id="UP001155500"/>
    </source>
</evidence>
<proteinExistence type="predicted"/>
<dbReference type="InterPro" id="IPR007495">
    <property type="entry name" value="NqrM"/>
</dbReference>
<dbReference type="PANTHER" id="PTHR40691:SF1">
    <property type="entry name" value="EXPORTED PROTEIN"/>
    <property type="match status" value="1"/>
</dbReference>
<organism evidence="1 2">
    <name type="scientific">Volucribacter amazonae</name>
    <dbReference type="NCBI Taxonomy" id="256731"/>
    <lineage>
        <taxon>Bacteria</taxon>
        <taxon>Pseudomonadati</taxon>
        <taxon>Pseudomonadota</taxon>
        <taxon>Gammaproteobacteria</taxon>
        <taxon>Pasteurellales</taxon>
        <taxon>Pasteurellaceae</taxon>
        <taxon>Volucribacter</taxon>
    </lineage>
</organism>
<protein>
    <recommendedName>
        <fullName evidence="3">(Na+)-NQR maturation NqrM</fullName>
    </recommendedName>
</protein>
<dbReference type="PANTHER" id="PTHR40691">
    <property type="entry name" value="(NA+)-NQR MATURATION NQRM"/>
    <property type="match status" value="1"/>
</dbReference>
<comment type="caution">
    <text evidence="1">The sequence shown here is derived from an EMBL/GenBank/DDBJ whole genome shotgun (WGS) entry which is preliminary data.</text>
</comment>
<dbReference type="Pfam" id="PF04400">
    <property type="entry name" value="NqrM"/>
    <property type="match status" value="1"/>
</dbReference>
<dbReference type="AlphaFoldDB" id="A0A9X4PCF4"/>
<dbReference type="EMBL" id="LWID01000001">
    <property type="protein sequence ID" value="MDG6895607.1"/>
    <property type="molecule type" value="Genomic_DNA"/>
</dbReference>
<accession>A0A9X4PCF4</accession>
<name>A0A9X4PCF4_9PAST</name>
<evidence type="ECO:0000313" key="1">
    <source>
        <dbReference type="EMBL" id="MDG6895607.1"/>
    </source>
</evidence>
<dbReference type="Proteomes" id="UP001155500">
    <property type="component" value="Unassembled WGS sequence"/>
</dbReference>
<sequence length="82" mass="9273">MKTFLITLVIFLLIILAMALGYIFNRKELKGSCGGMSAMGIEKMCDCEEPCDNLKDKVEKGELDASELARFNKKQEAFYEVK</sequence>
<reference evidence="1" key="1">
    <citation type="submission" date="2016-03" db="EMBL/GenBank/DDBJ databases">
        <title>Co-evolution between Pasteurellaceae and their hosts.</title>
        <authorList>
            <person name="Hansen M.J."/>
            <person name="Bojesen A.M."/>
            <person name="Planet P."/>
        </authorList>
    </citation>
    <scope>NUCLEOTIDE SEQUENCE</scope>
    <source>
        <strain evidence="1">146/S8/89</strain>
    </source>
</reference>
<evidence type="ECO:0008006" key="3">
    <source>
        <dbReference type="Google" id="ProtNLM"/>
    </source>
</evidence>
<gene>
    <name evidence="1" type="ORF">A6A20_08230</name>
</gene>
<keyword evidence="2" id="KW-1185">Reference proteome</keyword>
<dbReference type="RefSeq" id="WP_279572983.1">
    <property type="nucleotide sequence ID" value="NZ_LWID01000001.1"/>
</dbReference>